<dbReference type="EMBL" id="AQHN01000089">
    <property type="protein sequence ID" value="ENN84396.1"/>
    <property type="molecule type" value="Genomic_DNA"/>
</dbReference>
<evidence type="ECO:0000313" key="2">
    <source>
        <dbReference type="Proteomes" id="UP000012429"/>
    </source>
</evidence>
<reference evidence="1 2" key="1">
    <citation type="journal article" date="2012" name="BMC Genomics">
        <title>Genomic basis of broad host range and environmental adaptability of Rhizobium tropici CIAT 899 and Rhizobium sp. PRF 81 which are used in inoculants for common bean (Phaseolus vulgaris L.).</title>
        <authorList>
            <person name="Ormeno-Orrillo E."/>
            <person name="Menna P."/>
            <person name="Almeida L.G."/>
            <person name="Ollero F.J."/>
            <person name="Nicolas M.F."/>
            <person name="Pains Rodrigues E."/>
            <person name="Shigueyoshi Nakatani A."/>
            <person name="Silva Batista J.S."/>
            <person name="Oliveira Chueire L.M."/>
            <person name="Souza R.C."/>
            <person name="Ribeiro Vasconcelos A.T."/>
            <person name="Megias M."/>
            <person name="Hungria M."/>
            <person name="Martinez-Romero E."/>
        </authorList>
    </citation>
    <scope>NUCLEOTIDE SEQUENCE [LARGE SCALE GENOMIC DNA]</scope>
    <source>
        <strain evidence="1 2">PRF 81</strain>
    </source>
</reference>
<gene>
    <name evidence="1" type="ORF">RHSP_23020</name>
</gene>
<comment type="caution">
    <text evidence="1">The sequence shown here is derived from an EMBL/GenBank/DDBJ whole genome shotgun (WGS) entry which is preliminary data.</text>
</comment>
<sequence>MVFDRHDVGQTVAAGSASGQHFVEDLRVADVLHIDLDVGVFFIEAFDRRFQCRSGDVPAPDCNGSLFCKGRTGSE</sequence>
<proteinExistence type="predicted"/>
<protein>
    <submittedName>
        <fullName evidence="1">Uncharacterized protein</fullName>
    </submittedName>
</protein>
<dbReference type="Proteomes" id="UP000012429">
    <property type="component" value="Unassembled WGS sequence"/>
</dbReference>
<organism evidence="1 2">
    <name type="scientific">Rhizobium freirei PRF 81</name>
    <dbReference type="NCBI Taxonomy" id="363754"/>
    <lineage>
        <taxon>Bacteria</taxon>
        <taxon>Pseudomonadati</taxon>
        <taxon>Pseudomonadota</taxon>
        <taxon>Alphaproteobacteria</taxon>
        <taxon>Hyphomicrobiales</taxon>
        <taxon>Rhizobiaceae</taxon>
        <taxon>Rhizobium/Agrobacterium group</taxon>
        <taxon>Rhizobium</taxon>
    </lineage>
</organism>
<keyword evidence="2" id="KW-1185">Reference proteome</keyword>
<dbReference type="STRING" id="363754.RHSP_23020"/>
<evidence type="ECO:0000313" key="1">
    <source>
        <dbReference type="EMBL" id="ENN84396.1"/>
    </source>
</evidence>
<dbReference type="AlphaFoldDB" id="N6UUD5"/>
<name>N6UUD5_9HYPH</name>
<accession>N6UUD5</accession>